<feature type="signal peptide" evidence="1">
    <location>
        <begin position="1"/>
        <end position="18"/>
    </location>
</feature>
<reference evidence="2" key="1">
    <citation type="submission" date="2019-06" db="EMBL/GenBank/DDBJ databases">
        <authorList>
            <person name="Zheng W."/>
        </authorList>
    </citation>
    <scope>NUCLEOTIDE SEQUENCE</scope>
    <source>
        <strain evidence="2">QDHG01</strain>
    </source>
</reference>
<name>A0A8J8T1D9_HALGN</name>
<proteinExistence type="predicted"/>
<gene>
    <name evidence="2" type="ORF">FGO68_gene2834</name>
</gene>
<comment type="caution">
    <text evidence="2">The sequence shown here is derived from an EMBL/GenBank/DDBJ whole genome shotgun (WGS) entry which is preliminary data.</text>
</comment>
<sequence length="102" mass="11072">MRSNIILCMALFAGVIYAQQGSMKNRLGQKNAKNRTFTISGAISVLERVYFAERERAAENSQSRSEKDTVCVTTNDNGGLGAQPECIELVVCPPDLGNSTSQ</sequence>
<dbReference type="OrthoDB" id="323271at2759"/>
<feature type="chain" id="PRO_5035209865" description="Secreted protein" evidence="1">
    <location>
        <begin position="19"/>
        <end position="102"/>
    </location>
</feature>
<dbReference type="EMBL" id="RRYP01011047">
    <property type="protein sequence ID" value="TNV77991.1"/>
    <property type="molecule type" value="Genomic_DNA"/>
</dbReference>
<dbReference type="Proteomes" id="UP000785679">
    <property type="component" value="Unassembled WGS sequence"/>
</dbReference>
<keyword evidence="3" id="KW-1185">Reference proteome</keyword>
<keyword evidence="1" id="KW-0732">Signal</keyword>
<dbReference type="AlphaFoldDB" id="A0A8J8T1D9"/>
<evidence type="ECO:0008006" key="4">
    <source>
        <dbReference type="Google" id="ProtNLM"/>
    </source>
</evidence>
<accession>A0A8J8T1D9</accession>
<protein>
    <recommendedName>
        <fullName evidence="4">Secreted protein</fullName>
    </recommendedName>
</protein>
<evidence type="ECO:0000256" key="1">
    <source>
        <dbReference type="SAM" id="SignalP"/>
    </source>
</evidence>
<evidence type="ECO:0000313" key="2">
    <source>
        <dbReference type="EMBL" id="TNV77991.1"/>
    </source>
</evidence>
<evidence type="ECO:0000313" key="3">
    <source>
        <dbReference type="Proteomes" id="UP000785679"/>
    </source>
</evidence>
<organism evidence="2 3">
    <name type="scientific">Halteria grandinella</name>
    <dbReference type="NCBI Taxonomy" id="5974"/>
    <lineage>
        <taxon>Eukaryota</taxon>
        <taxon>Sar</taxon>
        <taxon>Alveolata</taxon>
        <taxon>Ciliophora</taxon>
        <taxon>Intramacronucleata</taxon>
        <taxon>Spirotrichea</taxon>
        <taxon>Stichotrichia</taxon>
        <taxon>Sporadotrichida</taxon>
        <taxon>Halteriidae</taxon>
        <taxon>Halteria</taxon>
    </lineage>
</organism>